<dbReference type="Pfam" id="PF00071">
    <property type="entry name" value="Ras"/>
    <property type="match status" value="1"/>
</dbReference>
<sequence length="317" mass="36563">MCTANRPEFRVLVLGDGAVGKTTFIEHFYSNSPHSPPTISILFSDAFVTRIVVFQELSSTLQPFKDYNASSLGNYIDGAILMFDVTRPETYYHIEQWYEVLAHLARRELPLVLCGNKTDLTYERRVYPRHITFHIEEGIPYFETSQTTLYNQDAPVWQLAADAYSDLAWSPEHKMMCRSYLAAVEQRHEASMMEFDQYKQVLNKTLELLRSPGCWLYGASAQVRLCLDRVLSEERQVREFFPRIHRICVRFILRPCPKTGDELLHMHVCFGRDVTALLWGATHLRMLVNALMVLHDDWEGPVEDAESVRGPLPARSA</sequence>
<dbReference type="InterPro" id="IPR027417">
    <property type="entry name" value="P-loop_NTPase"/>
</dbReference>
<dbReference type="AlphaFoldDB" id="A0A5M3ZAM4"/>
<dbReference type="GO" id="GO:0000054">
    <property type="term" value="P:ribosomal subunit export from nucleus"/>
    <property type="evidence" value="ECO:0007669"/>
    <property type="project" value="TreeGrafter"/>
</dbReference>
<dbReference type="GO" id="GO:0005634">
    <property type="term" value="C:nucleus"/>
    <property type="evidence" value="ECO:0007669"/>
    <property type="project" value="TreeGrafter"/>
</dbReference>
<dbReference type="EMBL" id="BLJY01000012">
    <property type="protein sequence ID" value="GFF20356.1"/>
    <property type="molecule type" value="Genomic_DNA"/>
</dbReference>
<dbReference type="GO" id="GO:0005525">
    <property type="term" value="F:GTP binding"/>
    <property type="evidence" value="ECO:0007669"/>
    <property type="project" value="UniProtKB-KW"/>
</dbReference>
<evidence type="ECO:0000256" key="2">
    <source>
        <dbReference type="ARBA" id="ARBA00022741"/>
    </source>
</evidence>
<dbReference type="PRINTS" id="PR00449">
    <property type="entry name" value="RASTRNSFRMNG"/>
</dbReference>
<dbReference type="VEuPathDB" id="FungiDB:ATEG_08074"/>
<dbReference type="Proteomes" id="UP000452235">
    <property type="component" value="Unassembled WGS sequence"/>
</dbReference>
<organism evidence="5 6">
    <name type="scientific">Aspergillus terreus</name>
    <dbReference type="NCBI Taxonomy" id="33178"/>
    <lineage>
        <taxon>Eukaryota</taxon>
        <taxon>Fungi</taxon>
        <taxon>Dikarya</taxon>
        <taxon>Ascomycota</taxon>
        <taxon>Pezizomycotina</taxon>
        <taxon>Eurotiomycetes</taxon>
        <taxon>Eurotiomycetidae</taxon>
        <taxon>Eurotiales</taxon>
        <taxon>Aspergillaceae</taxon>
        <taxon>Aspergillus</taxon>
        <taxon>Aspergillus subgen. Circumdati</taxon>
    </lineage>
</organism>
<dbReference type="GO" id="GO:0005737">
    <property type="term" value="C:cytoplasm"/>
    <property type="evidence" value="ECO:0007669"/>
    <property type="project" value="TreeGrafter"/>
</dbReference>
<evidence type="ECO:0000256" key="1">
    <source>
        <dbReference type="ARBA" id="ARBA00022448"/>
    </source>
</evidence>
<dbReference type="OrthoDB" id="10294949at2759"/>
<protein>
    <submittedName>
        <fullName evidence="5">GTP-binding nuclear protein Ran-3</fullName>
    </submittedName>
</protein>
<dbReference type="SUPFAM" id="SSF52540">
    <property type="entry name" value="P-loop containing nucleoside triphosphate hydrolases"/>
    <property type="match status" value="1"/>
</dbReference>
<dbReference type="SMART" id="SM00173">
    <property type="entry name" value="RAS"/>
    <property type="match status" value="1"/>
</dbReference>
<dbReference type="SMART" id="SM00175">
    <property type="entry name" value="RAB"/>
    <property type="match status" value="1"/>
</dbReference>
<proteinExistence type="predicted"/>
<dbReference type="PANTHER" id="PTHR24071:SF0">
    <property type="entry name" value="GTP-BINDING NUCLEAR PROTEIN RAN"/>
    <property type="match status" value="1"/>
</dbReference>
<dbReference type="InterPro" id="IPR001806">
    <property type="entry name" value="Small_GTPase"/>
</dbReference>
<comment type="caution">
    <text evidence="5">The sequence shown here is derived from an EMBL/GenBank/DDBJ whole genome shotgun (WGS) entry which is preliminary data.</text>
</comment>
<keyword evidence="2" id="KW-0547">Nucleotide-binding</keyword>
<evidence type="ECO:0000256" key="3">
    <source>
        <dbReference type="ARBA" id="ARBA00022927"/>
    </source>
</evidence>
<gene>
    <name evidence="5" type="ORF">ATEIFO6365_0012011200</name>
</gene>
<dbReference type="Gene3D" id="3.40.50.300">
    <property type="entry name" value="P-loop containing nucleotide triphosphate hydrolases"/>
    <property type="match status" value="1"/>
</dbReference>
<reference evidence="5 6" key="1">
    <citation type="submission" date="2020-01" db="EMBL/GenBank/DDBJ databases">
        <title>Aspergillus terreus IFO 6365 whole genome shotgun sequence.</title>
        <authorList>
            <person name="Kanamasa S."/>
            <person name="Takahashi H."/>
        </authorList>
    </citation>
    <scope>NUCLEOTIDE SEQUENCE [LARGE SCALE GENOMIC DNA]</scope>
    <source>
        <strain evidence="5 6">IFO 6365</strain>
    </source>
</reference>
<dbReference type="InterPro" id="IPR002041">
    <property type="entry name" value="Ran_GTPase"/>
</dbReference>
<accession>A0A5M3ZAM4</accession>
<dbReference type="PROSITE" id="PS51419">
    <property type="entry name" value="RAB"/>
    <property type="match status" value="1"/>
</dbReference>
<keyword evidence="3" id="KW-0653">Protein transport</keyword>
<keyword evidence="1" id="KW-0813">Transport</keyword>
<evidence type="ECO:0000313" key="5">
    <source>
        <dbReference type="EMBL" id="GFF20356.1"/>
    </source>
</evidence>
<dbReference type="SMART" id="SM00176">
    <property type="entry name" value="RAN"/>
    <property type="match status" value="1"/>
</dbReference>
<keyword evidence="6" id="KW-1185">Reference proteome</keyword>
<keyword evidence="4" id="KW-0342">GTP-binding</keyword>
<name>A0A5M3ZAM4_ASPTE</name>
<dbReference type="GO" id="GO:0003924">
    <property type="term" value="F:GTPase activity"/>
    <property type="evidence" value="ECO:0007669"/>
    <property type="project" value="InterPro"/>
</dbReference>
<evidence type="ECO:0000256" key="4">
    <source>
        <dbReference type="ARBA" id="ARBA00023134"/>
    </source>
</evidence>
<dbReference type="GO" id="GO:0006606">
    <property type="term" value="P:protein import into nucleus"/>
    <property type="evidence" value="ECO:0007669"/>
    <property type="project" value="TreeGrafter"/>
</dbReference>
<dbReference type="PANTHER" id="PTHR24071">
    <property type="entry name" value="RAN GTPASE"/>
    <property type="match status" value="1"/>
</dbReference>
<evidence type="ECO:0000313" key="6">
    <source>
        <dbReference type="Proteomes" id="UP000452235"/>
    </source>
</evidence>